<dbReference type="PANTHER" id="PTHR43429:SF3">
    <property type="entry name" value="NITRITE REDUCTASE [NAD(P)H]"/>
    <property type="match status" value="1"/>
</dbReference>
<accession>A0A3T0D5G3</accession>
<evidence type="ECO:0000313" key="6">
    <source>
        <dbReference type="EMBL" id="AZT90273.1"/>
    </source>
</evidence>
<dbReference type="InterPro" id="IPR050260">
    <property type="entry name" value="FAD-bd_OxRdtase"/>
</dbReference>
<keyword evidence="2" id="KW-0285">Flavoprotein</keyword>
<evidence type="ECO:0000313" key="7">
    <source>
        <dbReference type="Proteomes" id="UP000282930"/>
    </source>
</evidence>
<organism evidence="6 7">
    <name type="scientific">Caldicellulosiruptor changbaiensis</name>
    <dbReference type="NCBI Taxonomy" id="1222016"/>
    <lineage>
        <taxon>Bacteria</taxon>
        <taxon>Bacillati</taxon>
        <taxon>Bacillota</taxon>
        <taxon>Bacillota incertae sedis</taxon>
        <taxon>Caldicellulosiruptorales</taxon>
        <taxon>Caldicellulosiruptoraceae</taxon>
        <taxon>Caldicellulosiruptor</taxon>
    </lineage>
</organism>
<dbReference type="EMBL" id="CP034791">
    <property type="protein sequence ID" value="AZT90273.1"/>
    <property type="molecule type" value="Genomic_DNA"/>
</dbReference>
<comment type="cofactor">
    <cofactor evidence="1">
        <name>FAD</name>
        <dbReference type="ChEBI" id="CHEBI:57692"/>
    </cofactor>
</comment>
<evidence type="ECO:0000259" key="4">
    <source>
        <dbReference type="Pfam" id="PF07992"/>
    </source>
</evidence>
<dbReference type="PANTHER" id="PTHR43429">
    <property type="entry name" value="PYRIDINE NUCLEOTIDE-DISULFIDE OXIDOREDUCTASE DOMAIN-CONTAINING"/>
    <property type="match status" value="1"/>
</dbReference>
<evidence type="ECO:0000256" key="1">
    <source>
        <dbReference type="ARBA" id="ARBA00001974"/>
    </source>
</evidence>
<dbReference type="RefSeq" id="WP_127351757.1">
    <property type="nucleotide sequence ID" value="NZ_CP034791.1"/>
</dbReference>
<dbReference type="InterPro" id="IPR016156">
    <property type="entry name" value="FAD/NAD-linked_Rdtase_dimer_sf"/>
</dbReference>
<feature type="domain" description="NADH-rubredoxin oxidoreductase C-terminal" evidence="5">
    <location>
        <begin position="317"/>
        <end position="380"/>
    </location>
</feature>
<dbReference type="PRINTS" id="PR00368">
    <property type="entry name" value="FADPNR"/>
</dbReference>
<evidence type="ECO:0000259" key="5">
    <source>
        <dbReference type="Pfam" id="PF18267"/>
    </source>
</evidence>
<protein>
    <submittedName>
        <fullName evidence="6">NAD(P)/FAD-dependent oxidoreductase</fullName>
    </submittedName>
</protein>
<feature type="domain" description="FAD/NAD(P)-binding" evidence="4">
    <location>
        <begin position="4"/>
        <end position="294"/>
    </location>
</feature>
<keyword evidence="3" id="KW-0274">FAD</keyword>
<dbReference type="Gene3D" id="3.30.390.30">
    <property type="match status" value="1"/>
</dbReference>
<sequence length="394" mass="44732">MEKFDVLIIGCGIAGLTVAEEIRKEDSNLSIGILSNEKVLPYYRLKLPYYIYNPIDEKFFIKPQNWFEDNNIKIYLNSPVIEVDFNNKIVFGSDKKIGYKKLVIASGAKPYNGDDVVDIRARDKVFSLRTYEDLLRLKEIIPRVPEVAIIGAGLLGLELASTLEGKSVFLIEIAERLLPKQLDEVGALLFEEEIKRKGINIIFDSKVEKIEKTNNKLVIFLSNNKEILSDIVIFSAGVVPNTDFVNDKRILSPRKGIGVNTRMQTSIEDVFACGDAAYLDNQNPGTWAFAVESGKVVGKNILGQNIEYQRKLIPYFLKAFGMEIVSAGNINDVKDSNLFECLNKEKMVYKKFVVKNKRLIGYLLINDTKTHSQINKFVGQEVDPKWIEKYLEIK</sequence>
<name>A0A3T0D5G3_9FIRM</name>
<gene>
    <name evidence="6" type="ORF">ELD05_06240</name>
</gene>
<dbReference type="SUPFAM" id="SSF51905">
    <property type="entry name" value="FAD/NAD(P)-binding domain"/>
    <property type="match status" value="1"/>
</dbReference>
<dbReference type="Proteomes" id="UP000282930">
    <property type="component" value="Chromosome"/>
</dbReference>
<evidence type="ECO:0000256" key="2">
    <source>
        <dbReference type="ARBA" id="ARBA00022630"/>
    </source>
</evidence>
<dbReference type="InterPro" id="IPR036188">
    <property type="entry name" value="FAD/NAD-bd_sf"/>
</dbReference>
<dbReference type="Pfam" id="PF07992">
    <property type="entry name" value="Pyr_redox_2"/>
    <property type="match status" value="1"/>
</dbReference>
<dbReference type="Gene3D" id="3.50.50.60">
    <property type="entry name" value="FAD/NAD(P)-binding domain"/>
    <property type="match status" value="2"/>
</dbReference>
<dbReference type="InterPro" id="IPR023753">
    <property type="entry name" value="FAD/NAD-binding_dom"/>
</dbReference>
<dbReference type="AlphaFoldDB" id="A0A3T0D5G3"/>
<dbReference type="PRINTS" id="PR00411">
    <property type="entry name" value="PNDRDTASEI"/>
</dbReference>
<dbReference type="Pfam" id="PF18267">
    <property type="entry name" value="Rubredoxin_C"/>
    <property type="match status" value="1"/>
</dbReference>
<evidence type="ECO:0000256" key="3">
    <source>
        <dbReference type="ARBA" id="ARBA00022827"/>
    </source>
</evidence>
<dbReference type="GO" id="GO:0016491">
    <property type="term" value="F:oxidoreductase activity"/>
    <property type="evidence" value="ECO:0007669"/>
    <property type="project" value="InterPro"/>
</dbReference>
<proteinExistence type="predicted"/>
<keyword evidence="7" id="KW-1185">Reference proteome</keyword>
<dbReference type="InterPro" id="IPR041575">
    <property type="entry name" value="Rubredoxin_C"/>
</dbReference>
<dbReference type="KEGG" id="ccha:ELD05_06240"/>
<reference evidence="6 7" key="1">
    <citation type="submission" date="2018-12" db="EMBL/GenBank/DDBJ databases">
        <title>Genome sequence from the cellulolytic species, Caldicellulosiruptor changbaiensis.</title>
        <authorList>
            <person name="Blumer-Schuette S.E."/>
            <person name="Mendoza C."/>
        </authorList>
    </citation>
    <scope>NUCLEOTIDE SEQUENCE [LARGE SCALE GENOMIC DNA]</scope>
    <source>
        <strain evidence="6 7">CBS-Z</strain>
    </source>
</reference>